<evidence type="ECO:0000256" key="8">
    <source>
        <dbReference type="ARBA" id="ARBA00023128"/>
    </source>
</evidence>
<keyword evidence="6" id="KW-0999">Mitochondrion inner membrane</keyword>
<dbReference type="SUPFAM" id="SSF52833">
    <property type="entry name" value="Thioredoxin-like"/>
    <property type="match status" value="1"/>
</dbReference>
<evidence type="ECO:0000256" key="9">
    <source>
        <dbReference type="ARBA" id="ARBA00023136"/>
    </source>
</evidence>
<sequence length="112" mass="12752">VAQSTSNMCTYHKQAALQRMSKKSLVFDKAIREIRIHFCQTSSLSAGIRKFVTDNYWDLKKANPLTSILIRESQGTPARFVIRDEYGVEQASHVSSMSPDQIKELFLTETKP</sequence>
<dbReference type="GO" id="GO:0005743">
    <property type="term" value="C:mitochondrial inner membrane"/>
    <property type="evidence" value="ECO:0007669"/>
    <property type="project" value="UniProtKB-SubCell"/>
</dbReference>
<dbReference type="InterPro" id="IPR016464">
    <property type="entry name" value="NADH_Ub_cplx-1_asu_su-2"/>
</dbReference>
<comment type="function">
    <text evidence="1">Accessory subunit of the mitochondrial membrane respiratory chain NADH dehydrogenase (Complex I), that is believed not to be involved in catalysis. Complex I functions in the transfer of electrons from NADH to the respiratory chain. The immediate electron acceptor for the enzyme is believed to be ubiquinone.</text>
</comment>
<evidence type="ECO:0000256" key="1">
    <source>
        <dbReference type="ARBA" id="ARBA00003195"/>
    </source>
</evidence>
<reference evidence="11" key="1">
    <citation type="submission" date="2015-04" db="EMBL/GenBank/DDBJ databases">
        <title>The genome sequence of the plant pathogenic Rhizarian Plasmodiophora brassicae reveals insights in its biotrophic life cycle and the origin of chitin synthesis.</title>
        <authorList>
            <person name="Schwelm A."/>
            <person name="Fogelqvist J."/>
            <person name="Knaust A."/>
            <person name="Julke S."/>
            <person name="Lilja T."/>
            <person name="Dhandapani V."/>
            <person name="Bonilla-Rosso G."/>
            <person name="Karlsson M."/>
            <person name="Shevchenko A."/>
            <person name="Choi S.R."/>
            <person name="Kim H.G."/>
            <person name="Park J.Y."/>
            <person name="Lim Y.P."/>
            <person name="Ludwig-Muller J."/>
            <person name="Dixelius C."/>
        </authorList>
    </citation>
    <scope>NUCLEOTIDE SEQUENCE</scope>
    <source>
        <tissue evidence="11">Potato root galls</tissue>
    </source>
</reference>
<dbReference type="PANTHER" id="PTHR12878">
    <property type="entry name" value="NADH-UBIQUINONE OXIDOREDUCTASE B8 SUBUNIT"/>
    <property type="match status" value="1"/>
</dbReference>
<keyword evidence="8" id="KW-0496">Mitochondrion</keyword>
<dbReference type="Pfam" id="PF05047">
    <property type="entry name" value="L51_S25_CI-B8"/>
    <property type="match status" value="1"/>
</dbReference>
<dbReference type="SMART" id="SM00916">
    <property type="entry name" value="L51_S25_CI-B8"/>
    <property type="match status" value="1"/>
</dbReference>
<proteinExistence type="inferred from homology"/>
<evidence type="ECO:0000256" key="6">
    <source>
        <dbReference type="ARBA" id="ARBA00022792"/>
    </source>
</evidence>
<evidence type="ECO:0000256" key="4">
    <source>
        <dbReference type="ARBA" id="ARBA00022448"/>
    </source>
</evidence>
<evidence type="ECO:0000259" key="10">
    <source>
        <dbReference type="SMART" id="SM00916"/>
    </source>
</evidence>
<keyword evidence="4" id="KW-0813">Transport</keyword>
<dbReference type="Gene3D" id="3.40.30.10">
    <property type="entry name" value="Glutaredoxin"/>
    <property type="match status" value="1"/>
</dbReference>
<keyword evidence="7" id="KW-0249">Electron transport</keyword>
<evidence type="ECO:0000313" key="11">
    <source>
        <dbReference type="EMBL" id="CRZ09971.1"/>
    </source>
</evidence>
<protein>
    <recommendedName>
        <fullName evidence="10">Ribosomal protein/NADH dehydrogenase domain-containing protein</fullName>
    </recommendedName>
</protein>
<feature type="non-terminal residue" evidence="11">
    <location>
        <position position="1"/>
    </location>
</feature>
<name>A0A0H5R820_9EUKA</name>
<dbReference type="InterPro" id="IPR036249">
    <property type="entry name" value="Thioredoxin-like_sf"/>
</dbReference>
<dbReference type="PANTHER" id="PTHR12878:SF0">
    <property type="entry name" value="NADH DEHYDROGENASE [UBIQUINONE] 1 ALPHA SUBCOMPLEX SUBUNIT 2"/>
    <property type="match status" value="1"/>
</dbReference>
<organism evidence="11">
    <name type="scientific">Spongospora subterranea</name>
    <dbReference type="NCBI Taxonomy" id="70186"/>
    <lineage>
        <taxon>Eukaryota</taxon>
        <taxon>Sar</taxon>
        <taxon>Rhizaria</taxon>
        <taxon>Endomyxa</taxon>
        <taxon>Phytomyxea</taxon>
        <taxon>Plasmodiophorida</taxon>
        <taxon>Plasmodiophoridae</taxon>
        <taxon>Spongospora</taxon>
    </lineage>
</organism>
<comment type="similarity">
    <text evidence="3">Belongs to the complex I NDUFA2 subunit family.</text>
</comment>
<comment type="subcellular location">
    <subcellularLocation>
        <location evidence="2">Mitochondrion inner membrane</location>
        <topology evidence="2">Peripheral membrane protein</topology>
        <orientation evidence="2">Matrix side</orientation>
    </subcellularLocation>
</comment>
<keyword evidence="9" id="KW-0472">Membrane</keyword>
<evidence type="ECO:0000256" key="5">
    <source>
        <dbReference type="ARBA" id="ARBA00022660"/>
    </source>
</evidence>
<evidence type="ECO:0000256" key="7">
    <source>
        <dbReference type="ARBA" id="ARBA00022982"/>
    </source>
</evidence>
<accession>A0A0H5R820</accession>
<dbReference type="InterPro" id="IPR007741">
    <property type="entry name" value="Ribosomal_mL43/mS25/NADH_DH"/>
</dbReference>
<dbReference type="EMBL" id="HACM01009529">
    <property type="protein sequence ID" value="CRZ09971.1"/>
    <property type="molecule type" value="Transcribed_RNA"/>
</dbReference>
<keyword evidence="5" id="KW-0679">Respiratory chain</keyword>
<feature type="domain" description="Ribosomal protein/NADH dehydrogenase" evidence="10">
    <location>
        <begin position="40"/>
        <end position="111"/>
    </location>
</feature>
<evidence type="ECO:0000256" key="3">
    <source>
        <dbReference type="ARBA" id="ARBA00008939"/>
    </source>
</evidence>
<evidence type="ECO:0000256" key="2">
    <source>
        <dbReference type="ARBA" id="ARBA00004443"/>
    </source>
</evidence>
<dbReference type="AlphaFoldDB" id="A0A0H5R820"/>